<sequence>MRQTTAAIRTLLFYAALLSHSPAAAFSFNSVRNQQRNSIHHASVESVETSSDLVESSSTPSSNSRWATNALLFSSWTDGIVTNHAAKSFLRYSIVNKLLQDHVVDKEDGLETSVKFSPCNGPDVEKLNNLEAADILSDRGKQFAFDAFDAAVRNEVDSWSKETLQYISTETGEVTDGKEALSTWNPTVIYVEGGNTFWLQHCIDKGQYSQLIIDACTGESGAVYCGKSAGAIVAGDDVSTATWKGWDDPSVVPNRETYDDWIGTRGFQFSESLSFFPHMSDDWIELVNDKVKGKEANSTCCLREEEVCCITGERKQRFVVSGAAPEC</sequence>
<dbReference type="AlphaFoldDB" id="A0AAD8YHQ4"/>
<dbReference type="GO" id="GO:0008236">
    <property type="term" value="F:serine-type peptidase activity"/>
    <property type="evidence" value="ECO:0007669"/>
    <property type="project" value="UniProtKB-KW"/>
</dbReference>
<evidence type="ECO:0000256" key="4">
    <source>
        <dbReference type="ARBA" id="ARBA00022825"/>
    </source>
</evidence>
<evidence type="ECO:0000313" key="7">
    <source>
        <dbReference type="Proteomes" id="UP001224775"/>
    </source>
</evidence>
<dbReference type="PANTHER" id="PTHR20842">
    <property type="entry name" value="PROTEASE S51 ALPHA-ASPARTYL DIPEPTIDASE"/>
    <property type="match status" value="1"/>
</dbReference>
<evidence type="ECO:0000256" key="5">
    <source>
        <dbReference type="SAM" id="SignalP"/>
    </source>
</evidence>
<feature type="chain" id="PRO_5042087410" evidence="5">
    <location>
        <begin position="26"/>
        <end position="327"/>
    </location>
</feature>
<comment type="similarity">
    <text evidence="1">Belongs to the peptidase S51 family.</text>
</comment>
<comment type="caution">
    <text evidence="6">The sequence shown here is derived from an EMBL/GenBank/DDBJ whole genome shotgun (WGS) entry which is preliminary data.</text>
</comment>
<evidence type="ECO:0000313" key="6">
    <source>
        <dbReference type="EMBL" id="KAK1745310.1"/>
    </source>
</evidence>
<dbReference type="InterPro" id="IPR005320">
    <property type="entry name" value="Peptidase_S51"/>
</dbReference>
<dbReference type="Gene3D" id="3.40.50.880">
    <property type="match status" value="1"/>
</dbReference>
<feature type="signal peptide" evidence="5">
    <location>
        <begin position="1"/>
        <end position="25"/>
    </location>
</feature>
<gene>
    <name evidence="6" type="ORF">QTG54_004601</name>
</gene>
<protein>
    <submittedName>
        <fullName evidence="6">S51 family peptidase</fullName>
        <ecNumber evidence="6">3.4.-.-</ecNumber>
    </submittedName>
</protein>
<keyword evidence="4" id="KW-0720">Serine protease</keyword>
<dbReference type="Pfam" id="PF03575">
    <property type="entry name" value="Peptidase_S51"/>
    <property type="match status" value="1"/>
</dbReference>
<evidence type="ECO:0000256" key="1">
    <source>
        <dbReference type="ARBA" id="ARBA00006534"/>
    </source>
</evidence>
<reference evidence="6" key="1">
    <citation type="submission" date="2023-06" db="EMBL/GenBank/DDBJ databases">
        <title>Survivors Of The Sea: Transcriptome response of Skeletonema marinoi to long-term dormancy.</title>
        <authorList>
            <person name="Pinder M.I.M."/>
            <person name="Kourtchenko O."/>
            <person name="Robertson E.K."/>
            <person name="Larsson T."/>
            <person name="Maumus F."/>
            <person name="Osuna-Cruz C.M."/>
            <person name="Vancaester E."/>
            <person name="Stenow R."/>
            <person name="Vandepoele K."/>
            <person name="Ploug H."/>
            <person name="Bruchert V."/>
            <person name="Godhe A."/>
            <person name="Topel M."/>
        </authorList>
    </citation>
    <scope>NUCLEOTIDE SEQUENCE</scope>
    <source>
        <strain evidence="6">R05AC</strain>
    </source>
</reference>
<name>A0AAD8YHQ4_9STRA</name>
<keyword evidence="2" id="KW-0645">Protease</keyword>
<keyword evidence="5" id="KW-0732">Signal</keyword>
<evidence type="ECO:0000256" key="3">
    <source>
        <dbReference type="ARBA" id="ARBA00022801"/>
    </source>
</evidence>
<dbReference type="EMBL" id="JATAAI010000006">
    <property type="protein sequence ID" value="KAK1745310.1"/>
    <property type="molecule type" value="Genomic_DNA"/>
</dbReference>
<dbReference type="InterPro" id="IPR029062">
    <property type="entry name" value="Class_I_gatase-like"/>
</dbReference>
<accession>A0AAD8YHQ4</accession>
<proteinExistence type="inferred from homology"/>
<organism evidence="6 7">
    <name type="scientific">Skeletonema marinoi</name>
    <dbReference type="NCBI Taxonomy" id="267567"/>
    <lineage>
        <taxon>Eukaryota</taxon>
        <taxon>Sar</taxon>
        <taxon>Stramenopiles</taxon>
        <taxon>Ochrophyta</taxon>
        <taxon>Bacillariophyta</taxon>
        <taxon>Coscinodiscophyceae</taxon>
        <taxon>Thalassiosirophycidae</taxon>
        <taxon>Thalassiosirales</taxon>
        <taxon>Skeletonemataceae</taxon>
        <taxon>Skeletonema</taxon>
        <taxon>Skeletonema marinoi-dohrnii complex</taxon>
    </lineage>
</organism>
<evidence type="ECO:0000256" key="2">
    <source>
        <dbReference type="ARBA" id="ARBA00022670"/>
    </source>
</evidence>
<keyword evidence="7" id="KW-1185">Reference proteome</keyword>
<dbReference type="EC" id="3.4.-.-" evidence="6"/>
<keyword evidence="3 6" id="KW-0378">Hydrolase</keyword>
<dbReference type="PANTHER" id="PTHR20842:SF0">
    <property type="entry name" value="ALPHA-ASPARTYL DIPEPTIDASE"/>
    <property type="match status" value="1"/>
</dbReference>
<dbReference type="Proteomes" id="UP001224775">
    <property type="component" value="Unassembled WGS sequence"/>
</dbReference>
<dbReference type="GO" id="GO:0006508">
    <property type="term" value="P:proteolysis"/>
    <property type="evidence" value="ECO:0007669"/>
    <property type="project" value="UniProtKB-KW"/>
</dbReference>